<name>E4XS40_OIKDI</name>
<sequence>MKLYGHGVNRKKALVHWAKTTSIMVEAESKSDLIFQLGAQQGKIDKFTDAVKIIVKGKDLICFRVRCVNELIRCIRQTINPVCLDKIALMCQKSIELYLLNEMELSSIQFKNFAKSNSVIPSGLLSDFFGGNEGITGTEGCMSPLELMNRIRKECTRNELDIFEEKYLGQRLCEIDGIGDNWLEQLECPKLDLRALTNLAMNTEGQKDLLRIGCRGCNLFEPTTRKKHIVLRFHYQVEILLGPRNKAYGSNQPLNYVHFRREADHTVDQYPIGYQHGACIIPAGIEEEYGIQGTEGTHHNFVVPRMEYRSPFFNMAMFVAESLREYMMRKINCFHVFSPIIFLDKIKFTMTLKRWDAVFKVVQSQEITKLSSKLYQFHCKLESYALNKTYKRPREEECSLHSVNWEMLSTAKPINGRGLDSQVWRNGWRTIVRIIEEGGDFKEEEFIPSWMDMYEIAGKLAERLNVDEENVVKILPGFKNAKDYNSASLQNWISGLPSEGPNLWNKESTRICSNKNCAGYMAEKIFNFDMIAQAACKNGGICVYIKEKHSDDSDDSKDNSLADTTDLNAEEMAKATQEGNPQEKAKKE</sequence>
<evidence type="ECO:0000256" key="1">
    <source>
        <dbReference type="SAM" id="MobiDB-lite"/>
    </source>
</evidence>
<evidence type="ECO:0000313" key="3">
    <source>
        <dbReference type="Proteomes" id="UP000001307"/>
    </source>
</evidence>
<feature type="region of interest" description="Disordered" evidence="1">
    <location>
        <begin position="549"/>
        <end position="588"/>
    </location>
</feature>
<reference evidence="2" key="1">
    <citation type="journal article" date="2010" name="Science">
        <title>Plasticity of animal genome architecture unmasked by rapid evolution of a pelagic tunicate.</title>
        <authorList>
            <person name="Denoeud F."/>
            <person name="Henriet S."/>
            <person name="Mungpakdee S."/>
            <person name="Aury J.M."/>
            <person name="Da Silva C."/>
            <person name="Brinkmann H."/>
            <person name="Mikhaleva J."/>
            <person name="Olsen L.C."/>
            <person name="Jubin C."/>
            <person name="Canestro C."/>
            <person name="Bouquet J.M."/>
            <person name="Danks G."/>
            <person name="Poulain J."/>
            <person name="Campsteijn C."/>
            <person name="Adamski M."/>
            <person name="Cross I."/>
            <person name="Yadetie F."/>
            <person name="Muffato M."/>
            <person name="Louis A."/>
            <person name="Butcher S."/>
            <person name="Tsagkogeorga G."/>
            <person name="Konrad A."/>
            <person name="Singh S."/>
            <person name="Jensen M.F."/>
            <person name="Cong E.H."/>
            <person name="Eikeseth-Otteraa H."/>
            <person name="Noel B."/>
            <person name="Anthouard V."/>
            <person name="Porcel B.M."/>
            <person name="Kachouri-Lafond R."/>
            <person name="Nishino A."/>
            <person name="Ugolini M."/>
            <person name="Chourrout P."/>
            <person name="Nishida H."/>
            <person name="Aasland R."/>
            <person name="Huzurbazar S."/>
            <person name="Westhof E."/>
            <person name="Delsuc F."/>
            <person name="Lehrach H."/>
            <person name="Reinhardt R."/>
            <person name="Weissenbach J."/>
            <person name="Roy S.W."/>
            <person name="Artiguenave F."/>
            <person name="Postlethwait J.H."/>
            <person name="Manak J.R."/>
            <person name="Thompson E.M."/>
            <person name="Jaillon O."/>
            <person name="Du Pasquier L."/>
            <person name="Boudinot P."/>
            <person name="Liberles D.A."/>
            <person name="Volff J.N."/>
            <person name="Philippe H."/>
            <person name="Lenhard B."/>
            <person name="Roest Crollius H."/>
            <person name="Wincker P."/>
            <person name="Chourrout D."/>
        </authorList>
    </citation>
    <scope>NUCLEOTIDE SEQUENCE [LARGE SCALE GENOMIC DNA]</scope>
</reference>
<dbReference type="AlphaFoldDB" id="E4XS40"/>
<dbReference type="EMBL" id="FN653129">
    <property type="protein sequence ID" value="CBY12588.1"/>
    <property type="molecule type" value="Genomic_DNA"/>
</dbReference>
<organism evidence="2">
    <name type="scientific">Oikopleura dioica</name>
    <name type="common">Tunicate</name>
    <dbReference type="NCBI Taxonomy" id="34765"/>
    <lineage>
        <taxon>Eukaryota</taxon>
        <taxon>Metazoa</taxon>
        <taxon>Chordata</taxon>
        <taxon>Tunicata</taxon>
        <taxon>Appendicularia</taxon>
        <taxon>Copelata</taxon>
        <taxon>Oikopleuridae</taxon>
        <taxon>Oikopleura</taxon>
    </lineage>
</organism>
<protein>
    <submittedName>
        <fullName evidence="2">Uncharacterized protein</fullName>
    </submittedName>
</protein>
<dbReference type="InParanoid" id="E4XS40"/>
<accession>E4XS40</accession>
<keyword evidence="3" id="KW-1185">Reference proteome</keyword>
<proteinExistence type="predicted"/>
<evidence type="ECO:0000313" key="2">
    <source>
        <dbReference type="EMBL" id="CBY12588.1"/>
    </source>
</evidence>
<gene>
    <name evidence="2" type="ORF">GSOID_T00001988001</name>
</gene>
<feature type="compositionally biased region" description="Basic and acidic residues" evidence="1">
    <location>
        <begin position="549"/>
        <end position="560"/>
    </location>
</feature>
<dbReference type="Proteomes" id="UP000001307">
    <property type="component" value="Unassembled WGS sequence"/>
</dbReference>